<dbReference type="InterPro" id="IPR002146">
    <property type="entry name" value="ATP_synth_b/b'su_bac/chlpt"/>
</dbReference>
<comment type="similarity">
    <text evidence="3">Belongs to the ATPase B chain family.</text>
</comment>
<keyword evidence="11 14" id="KW-0472">Membrane</keyword>
<dbReference type="PANTHER" id="PTHR33445:SF1">
    <property type="entry name" value="ATP SYNTHASE SUBUNIT B"/>
    <property type="match status" value="1"/>
</dbReference>
<evidence type="ECO:0000256" key="3">
    <source>
        <dbReference type="ARBA" id="ARBA00005513"/>
    </source>
</evidence>
<proteinExistence type="inferred from homology"/>
<keyword evidence="4" id="KW-0813">Transport</keyword>
<dbReference type="InterPro" id="IPR005864">
    <property type="entry name" value="ATP_synth_F0_bsu_bac"/>
</dbReference>
<dbReference type="InterPro" id="IPR000711">
    <property type="entry name" value="ATPase_OSCP/dsu"/>
</dbReference>
<feature type="transmembrane region" description="Helical" evidence="14">
    <location>
        <begin position="6"/>
        <end position="25"/>
    </location>
</feature>
<evidence type="ECO:0000256" key="12">
    <source>
        <dbReference type="ARBA" id="ARBA00023310"/>
    </source>
</evidence>
<comment type="function">
    <text evidence="13">F(1)F(0) ATP synthase produces ATP from ADP in the presence of a proton or sodium gradient. F-type ATPases consist of two structural domains, F(1) containing the extramembraneous catalytic core and F(0) containing the membrane proton channel, linked together by a central stalk and a peripheral stalk. During catalysis, ATP synthesis in the catalytic domain of F(1) is coupled via a rotary mechanism of the central stalk subunits to proton translocation.</text>
</comment>
<reference evidence="15" key="1">
    <citation type="submission" date="2018-06" db="EMBL/GenBank/DDBJ databases">
        <authorList>
            <person name="Zhirakovskaya E."/>
        </authorList>
    </citation>
    <scope>NUCLEOTIDE SEQUENCE</scope>
</reference>
<dbReference type="CDD" id="cd06503">
    <property type="entry name" value="ATP-synt_Fo_b"/>
    <property type="match status" value="1"/>
</dbReference>
<keyword evidence="12" id="KW-0066">ATP synthesis</keyword>
<evidence type="ECO:0000256" key="11">
    <source>
        <dbReference type="ARBA" id="ARBA00023136"/>
    </source>
</evidence>
<keyword evidence="6" id="KW-0138">CF(0)</keyword>
<dbReference type="Pfam" id="PF00430">
    <property type="entry name" value="ATP-synt_B"/>
    <property type="match status" value="1"/>
</dbReference>
<keyword evidence="8" id="KW-0375">Hydrogen ion transport</keyword>
<gene>
    <name evidence="15" type="ORF">MNBD_CHLOROFLEXI01-3491</name>
</gene>
<evidence type="ECO:0000256" key="9">
    <source>
        <dbReference type="ARBA" id="ARBA00022989"/>
    </source>
</evidence>
<evidence type="ECO:0000256" key="8">
    <source>
        <dbReference type="ARBA" id="ARBA00022781"/>
    </source>
</evidence>
<keyword evidence="10" id="KW-0406">Ion transport</keyword>
<dbReference type="InterPro" id="IPR050059">
    <property type="entry name" value="ATP_synthase_B_chain"/>
</dbReference>
<accession>A0A3B0URR6</accession>
<dbReference type="EMBL" id="UOEU01000120">
    <property type="protein sequence ID" value="VAW30963.1"/>
    <property type="molecule type" value="Genomic_DNA"/>
</dbReference>
<dbReference type="PANTHER" id="PTHR33445">
    <property type="entry name" value="ATP SYNTHASE SUBUNIT B', CHLOROPLASTIC"/>
    <property type="match status" value="1"/>
</dbReference>
<comment type="subcellular location">
    <subcellularLocation>
        <location evidence="2">Endomembrane system</location>
    </subcellularLocation>
    <subcellularLocation>
        <location evidence="1">Membrane</location>
        <topology evidence="1">Single-pass membrane protein</topology>
    </subcellularLocation>
</comment>
<evidence type="ECO:0000256" key="7">
    <source>
        <dbReference type="ARBA" id="ARBA00022692"/>
    </source>
</evidence>
<dbReference type="AlphaFoldDB" id="A0A3B0URR6"/>
<dbReference type="PRINTS" id="PR00125">
    <property type="entry name" value="ATPASEDELTA"/>
</dbReference>
<evidence type="ECO:0000313" key="15">
    <source>
        <dbReference type="EMBL" id="VAW30963.1"/>
    </source>
</evidence>
<evidence type="ECO:0000256" key="4">
    <source>
        <dbReference type="ARBA" id="ARBA00022448"/>
    </source>
</evidence>
<sequence>MEALGINIGYILMQILLFIILFMVLRGYLYNPIINNLEERKTKIAKGLEDARQAAIARDNADAEAKKIVDAARSEAAQQRMEASTQAEGTADGIRAQAKQEADGIVAAARAAAEEERNNILAEARGQIAAIAIAAANKIVGESLDESRQRAIIADFFAKVPADAVNLSGTSGEVTSAVRLTDAEKAEVKKALGLDDVSFKEDAAILGGLVVRVGDKVVDNSVASRMSAMQDSLK</sequence>
<keyword evidence="7 14" id="KW-0812">Transmembrane</keyword>
<dbReference type="Pfam" id="PF00213">
    <property type="entry name" value="OSCP"/>
    <property type="match status" value="1"/>
</dbReference>
<dbReference type="HAMAP" id="MF_01398">
    <property type="entry name" value="ATP_synth_b_bprime"/>
    <property type="match status" value="1"/>
</dbReference>
<dbReference type="NCBIfam" id="TIGR01144">
    <property type="entry name" value="ATP_synt_b"/>
    <property type="match status" value="1"/>
</dbReference>
<organism evidence="15">
    <name type="scientific">hydrothermal vent metagenome</name>
    <dbReference type="NCBI Taxonomy" id="652676"/>
    <lineage>
        <taxon>unclassified sequences</taxon>
        <taxon>metagenomes</taxon>
        <taxon>ecological metagenomes</taxon>
    </lineage>
</organism>
<evidence type="ECO:0000256" key="1">
    <source>
        <dbReference type="ARBA" id="ARBA00004167"/>
    </source>
</evidence>
<evidence type="ECO:0000256" key="6">
    <source>
        <dbReference type="ARBA" id="ARBA00022547"/>
    </source>
</evidence>
<evidence type="ECO:0008006" key="16">
    <source>
        <dbReference type="Google" id="ProtNLM"/>
    </source>
</evidence>
<name>A0A3B0URR6_9ZZZZ</name>
<evidence type="ECO:0000256" key="2">
    <source>
        <dbReference type="ARBA" id="ARBA00004308"/>
    </source>
</evidence>
<evidence type="ECO:0000256" key="10">
    <source>
        <dbReference type="ARBA" id="ARBA00023065"/>
    </source>
</evidence>
<evidence type="ECO:0000256" key="14">
    <source>
        <dbReference type="SAM" id="Phobius"/>
    </source>
</evidence>
<dbReference type="GO" id="GO:0012505">
    <property type="term" value="C:endomembrane system"/>
    <property type="evidence" value="ECO:0007669"/>
    <property type="project" value="UniProtKB-SubCell"/>
</dbReference>
<dbReference type="GO" id="GO:0046961">
    <property type="term" value="F:proton-transporting ATPase activity, rotational mechanism"/>
    <property type="evidence" value="ECO:0007669"/>
    <property type="project" value="TreeGrafter"/>
</dbReference>
<evidence type="ECO:0000256" key="5">
    <source>
        <dbReference type="ARBA" id="ARBA00022475"/>
    </source>
</evidence>
<dbReference type="GO" id="GO:0045259">
    <property type="term" value="C:proton-transporting ATP synthase complex"/>
    <property type="evidence" value="ECO:0007669"/>
    <property type="project" value="UniProtKB-KW"/>
</dbReference>
<dbReference type="GO" id="GO:0046933">
    <property type="term" value="F:proton-transporting ATP synthase activity, rotational mechanism"/>
    <property type="evidence" value="ECO:0007669"/>
    <property type="project" value="InterPro"/>
</dbReference>
<keyword evidence="9 14" id="KW-1133">Transmembrane helix</keyword>
<evidence type="ECO:0000256" key="13">
    <source>
        <dbReference type="ARBA" id="ARBA00025198"/>
    </source>
</evidence>
<keyword evidence="5" id="KW-1003">Cell membrane</keyword>
<protein>
    <recommendedName>
        <fullName evidence="16">ATP synthase F0 sector subunit b</fullName>
    </recommendedName>
</protein>